<evidence type="ECO:0000256" key="1">
    <source>
        <dbReference type="SAM" id="MobiDB-lite"/>
    </source>
</evidence>
<dbReference type="EMBL" id="SSMQ01000025">
    <property type="protein sequence ID" value="TKD04374.1"/>
    <property type="molecule type" value="Genomic_DNA"/>
</dbReference>
<organism evidence="2 3">
    <name type="scientific">Polyangium fumosum</name>
    <dbReference type="NCBI Taxonomy" id="889272"/>
    <lineage>
        <taxon>Bacteria</taxon>
        <taxon>Pseudomonadati</taxon>
        <taxon>Myxococcota</taxon>
        <taxon>Polyangia</taxon>
        <taxon>Polyangiales</taxon>
        <taxon>Polyangiaceae</taxon>
        <taxon>Polyangium</taxon>
    </lineage>
</organism>
<dbReference type="OrthoDB" id="5510690at2"/>
<evidence type="ECO:0000313" key="3">
    <source>
        <dbReference type="Proteomes" id="UP000309215"/>
    </source>
</evidence>
<dbReference type="RefSeq" id="WP_136931343.1">
    <property type="nucleotide sequence ID" value="NZ_SSMQ01000025.1"/>
</dbReference>
<name>A0A4U1JB06_9BACT</name>
<keyword evidence="3" id="KW-1185">Reference proteome</keyword>
<evidence type="ECO:0000313" key="2">
    <source>
        <dbReference type="EMBL" id="TKD04374.1"/>
    </source>
</evidence>
<accession>A0A4U1JB06</accession>
<proteinExistence type="predicted"/>
<dbReference type="Proteomes" id="UP000309215">
    <property type="component" value="Unassembled WGS sequence"/>
</dbReference>
<reference evidence="2 3" key="1">
    <citation type="submission" date="2019-04" db="EMBL/GenBank/DDBJ databases">
        <authorList>
            <person name="Li Y."/>
            <person name="Wang J."/>
        </authorList>
    </citation>
    <scope>NUCLEOTIDE SEQUENCE [LARGE SCALE GENOMIC DNA]</scope>
    <source>
        <strain evidence="2 3">DSM 14668</strain>
    </source>
</reference>
<feature type="region of interest" description="Disordered" evidence="1">
    <location>
        <begin position="218"/>
        <end position="237"/>
    </location>
</feature>
<sequence>MTDRHIDDGEVSEYGRHFVTEAKKLVGASDLVDIEKVVARVLGAVEGVETELAKARSLRSEVRTERGGTGEAEEAVREVVTRFHAYLRSLPKGTSFDFEAFFPGKKLGEVAALKPADLGAKAADVMRGFDVARNAGLDAFAPWKQEIAGARAALDGALSGKSGAANRSMTATAGLSAARAHFLKVYNQVAKPIVRGVLNELGRGDEYKLFFKDLTVQEGRGRGGNGSEANAEEEQAP</sequence>
<gene>
    <name evidence="2" type="ORF">E8A74_23735</name>
</gene>
<comment type="caution">
    <text evidence="2">The sequence shown here is derived from an EMBL/GenBank/DDBJ whole genome shotgun (WGS) entry which is preliminary data.</text>
</comment>
<protein>
    <submittedName>
        <fullName evidence="2">Uncharacterized protein</fullName>
    </submittedName>
</protein>
<dbReference type="AlphaFoldDB" id="A0A4U1JB06"/>